<dbReference type="SMART" id="SM01360">
    <property type="entry name" value="A2M"/>
    <property type="match status" value="1"/>
</dbReference>
<dbReference type="InterPro" id="IPR041246">
    <property type="entry name" value="Bact_MG10"/>
</dbReference>
<dbReference type="PANTHER" id="PTHR40094">
    <property type="entry name" value="ALPHA-2-MACROGLOBULIN HOMOLOG"/>
    <property type="match status" value="1"/>
</dbReference>
<dbReference type="GO" id="GO:0004866">
    <property type="term" value="F:endopeptidase inhibitor activity"/>
    <property type="evidence" value="ECO:0007669"/>
    <property type="project" value="InterPro"/>
</dbReference>
<dbReference type="Gene3D" id="2.20.130.20">
    <property type="match status" value="1"/>
</dbReference>
<evidence type="ECO:0000256" key="1">
    <source>
        <dbReference type="SAM" id="SignalP"/>
    </source>
</evidence>
<feature type="chain" id="PRO_5026821123" evidence="1">
    <location>
        <begin position="19"/>
        <end position="1945"/>
    </location>
</feature>
<evidence type="ECO:0000313" key="3">
    <source>
        <dbReference type="EMBL" id="CAA9295393.1"/>
    </source>
</evidence>
<evidence type="ECO:0000259" key="2">
    <source>
        <dbReference type="SMART" id="SM01360"/>
    </source>
</evidence>
<dbReference type="InterPro" id="IPR008969">
    <property type="entry name" value="CarboxyPept-like_regulatory"/>
</dbReference>
<dbReference type="InterPro" id="IPR008930">
    <property type="entry name" value="Terpenoid_cyclase/PrenylTrfase"/>
</dbReference>
<dbReference type="Pfam" id="PF17973">
    <property type="entry name" value="bMG10"/>
    <property type="match status" value="1"/>
</dbReference>
<dbReference type="Pfam" id="PF13715">
    <property type="entry name" value="CarbopepD_reg_2"/>
    <property type="match status" value="1"/>
</dbReference>
<dbReference type="Gene3D" id="2.170.130.10">
    <property type="entry name" value="TonB-dependent receptor, plug domain"/>
    <property type="match status" value="1"/>
</dbReference>
<feature type="domain" description="Alpha-2-macroglobulin" evidence="2">
    <location>
        <begin position="1322"/>
        <end position="1411"/>
    </location>
</feature>
<keyword evidence="1" id="KW-0732">Signal</keyword>
<dbReference type="SUPFAM" id="SSF49464">
    <property type="entry name" value="Carboxypeptidase regulatory domain-like"/>
    <property type="match status" value="1"/>
</dbReference>
<dbReference type="Gene3D" id="2.60.40.1120">
    <property type="entry name" value="Carboxypeptidase-like, regulatory domain"/>
    <property type="match status" value="1"/>
</dbReference>
<accession>A0A6J4K551</accession>
<dbReference type="SUPFAM" id="SSF56935">
    <property type="entry name" value="Porins"/>
    <property type="match status" value="1"/>
</dbReference>
<reference evidence="3" key="1">
    <citation type="submission" date="2020-02" db="EMBL/GenBank/DDBJ databases">
        <authorList>
            <person name="Meier V. D."/>
        </authorList>
    </citation>
    <scope>NUCLEOTIDE SEQUENCE</scope>
    <source>
        <strain evidence="3">AVDCRST_MAG56</strain>
    </source>
</reference>
<proteinExistence type="predicted"/>
<name>A0A6J4K551_9SPHI</name>
<gene>
    <name evidence="3" type="ORF">AVDCRST_MAG56-5070</name>
</gene>
<dbReference type="EMBL" id="CADCTQ010000414">
    <property type="protein sequence ID" value="CAA9295393.1"/>
    <property type="molecule type" value="Genomic_DNA"/>
</dbReference>
<dbReference type="PANTHER" id="PTHR40094:SF1">
    <property type="entry name" value="UBIQUITIN DOMAIN-CONTAINING PROTEIN"/>
    <property type="match status" value="1"/>
</dbReference>
<protein>
    <submittedName>
        <fullName evidence="3">Outer membrane TonB-dependent transporter, utilization system for glycans and polysaccharides (PUL), SusC family</fullName>
    </submittedName>
</protein>
<dbReference type="InterPro" id="IPR051802">
    <property type="entry name" value="YfhM-like"/>
</dbReference>
<dbReference type="InterPro" id="IPR001599">
    <property type="entry name" value="Macroglobln_a2"/>
</dbReference>
<dbReference type="Gene3D" id="1.50.10.20">
    <property type="match status" value="1"/>
</dbReference>
<dbReference type="Pfam" id="PF07715">
    <property type="entry name" value="Plug"/>
    <property type="match status" value="1"/>
</dbReference>
<organism evidence="3">
    <name type="scientific">uncultured Cytophagales bacterium</name>
    <dbReference type="NCBI Taxonomy" id="158755"/>
    <lineage>
        <taxon>Bacteria</taxon>
        <taxon>Pseudomonadati</taxon>
        <taxon>Bacteroidota</taxon>
        <taxon>Sphingobacteriia</taxon>
        <taxon>Sphingobacteriales</taxon>
        <taxon>environmental samples</taxon>
    </lineage>
</organism>
<dbReference type="SUPFAM" id="SSF48239">
    <property type="entry name" value="Terpenoid cyclases/Protein prenyltransferases"/>
    <property type="match status" value="1"/>
</dbReference>
<feature type="signal peptide" evidence="1">
    <location>
        <begin position="1"/>
        <end position="18"/>
    </location>
</feature>
<sequence length="1945" mass="218843">MKKCLLLLLLLSCCQSFAQSLETGRRSSYYRYVFRISGPEARTLYRRGMDEVTDAYFHTVVDSFPVGKTYPRKLPVGHYLYAHAEAGQLVYELQSVNRLGVKLLNNKRDLTVHLHDSLGRDVPGAKVSLRGKRIPYRPRVGGYQLRKTNRRGLLAVTYGGFTSYHSVETGFRATRLRRTLNRVLYSVPVRYAWQPFRDAYRSIRNGYPQGMVEKVIRLFDPDAREGRFTGKYRGFMAFNQPRYRPGDTVKLKAGLFTRKGRPVDHPVHLRLSGPNKSTRLTVLKPYRKGAYEYQFVLHDSLKLLLDRHYQVSLEDPDDREYLSDSFHYEDYELKANTFAMRSAQKEHSRGQPMALYLKGVDENELNLLDARVELTVLPGRVLHLPGSRLFVPDTLWQHKQALEPVGETKIVLPDSLFPKASLEYTVEAVFLNAGNERHTERLTLSYHYRASQLRLELGADSLRAAYLSDGKPFPRAAHLMAFSAAGDTLFTQAVQLPFADRVNPYVHHYEATADTLTAALDFSGESPRLQCLSDRTADSVFIHIENPRGLPFWYTLYRGNDRIGAGHGDSLRFAARDRSARKYFVSVQYVWQGAVREEEFEVPFSRKQLRIRVDAPAVVYPGQQAQIGIAVTDVRGRPVAGADVTAYGVTKKFREAAPPAVPDFSRSYRSRKLYNTFRFREDREEGNPEGAATLDYAAWRDRLGLDSLAFYRFLYPAQGVYRYELPVPDSLTQLAPFVVRNGEILPVNILWVDGRPVYIRTAPQGERYAFPLDSGYHSLTLRTPTCRIELDSVYVPFGKKLILSADTRVPHPRKRAGEVPYKLSVRELNMLSYYLMPYRDTFGSSYSYLKQGNRVFPFFPASPVGTPYVGPVYPTVVEVVRPGGLRTKFAYEPGYEYDFGPGLLKMRSLRQFPYKSFSFPYPGRIEPDFRALAWTEREMDSLWRRATEVRVATREYFDNPAYTAYGAGKLVLYQVQYPGREVRPVKRVLLLREDDPNFLRVYPGTTHLLHGLEAGTYKLMLLLYDNYYLERGGVRVEKNGTNYQRLAVAAPLPPDARSRRLDSLVTIMVTQTVSTAQGQRSELQDLKEAYNQTYNVTNPGGYHPGDFTHLVRGVVTDAESGDALPGVNVVVKGAAAGTVTDGQGAYSLYAPPNAVLVFSFIGYVSEEVLIGNRSSVPARLMVDVKQLSEVVVTGYGTQQRKELVGSVSTVQSVEGMLQGRVAGVSITIRGSRSAGSTEPLVVVDGVPYAGRQSDLDPSEVLSIETLSGATAVTLYGSRGANGVILITTRKEVPADLVAAQPDGPLPGADPSASLRSRFADHAFWQPRLTTGRDGKTSFRVTFPDDITQWRTFVAAVGSKRRTGVAESGVKAFKTLTGNLALPRFLVQGDSAAVLGKVLNYTADTIPVRTAFAVNDEVRFQRSARVTHSLVDTLVLSAPGLDSLRVKYYVQKEDGYLDGELRPVPVFARGVDETVGRFLNLEKDTTLTLRFDPKLGDVHLYAQADVLQILLDEIDHVRRYEYQCNEQIASKVKSLLAEKRIRGYLGESFAHDNLVRRLVRKLAEAQQGDGGWGWWPDAPFSTWISAHVAGALVAAEKSGYAVPFNRQGLTDRLVYGLEGASRADGLQSLRLLRELDAKVDFARYTKNLERDTSRSFGEYLEGLEIRQLTGQPYRTDTLLKTRRQTVFGNSYWGNPGYRLLYSDIAMTLTAYRILKRQGGHAAELARIRGFLLEKRGGGHWRNTYEAASILETILPDLLEGDRTVRPSRLELAGAVRDTVNAFPYQTTFRPGDSLVVRKSGSLPLYLSAYQQFRNPAPEKVEKDFVVTTRFAGYGPGKTVLKAGKPVQMQVEVTVKRESDYVMIEVPIPAGCSYEEKRSWAYNEVHREYFRHKVSIFCGTLRPGKYTFSVTLLPRYSGSFTLNPAKAELMYFPVFFGRNGLTKVAIR</sequence>
<dbReference type="Pfam" id="PF00207">
    <property type="entry name" value="A2M"/>
    <property type="match status" value="1"/>
</dbReference>
<dbReference type="InterPro" id="IPR037066">
    <property type="entry name" value="Plug_dom_sf"/>
</dbReference>
<dbReference type="InterPro" id="IPR012910">
    <property type="entry name" value="Plug_dom"/>
</dbReference>